<protein>
    <submittedName>
        <fullName evidence="1">Uncharacterized protein</fullName>
    </submittedName>
</protein>
<reference evidence="1" key="1">
    <citation type="submission" date="2021-04" db="EMBL/GenBank/DDBJ databases">
        <authorList>
            <person name="Rodrigo-Torres L."/>
            <person name="Arahal R. D."/>
            <person name="Lucena T."/>
        </authorList>
    </citation>
    <scope>NUCLEOTIDE SEQUENCE</scope>
    <source>
        <strain evidence="1">CECT 9275</strain>
    </source>
</reference>
<comment type="caution">
    <text evidence="1">The sequence shown here is derived from an EMBL/GenBank/DDBJ whole genome shotgun (WGS) entry which is preliminary data.</text>
</comment>
<proteinExistence type="predicted"/>
<dbReference type="AlphaFoldDB" id="A0A916JAB0"/>
<dbReference type="Proteomes" id="UP000680038">
    <property type="component" value="Unassembled WGS sequence"/>
</dbReference>
<dbReference type="EMBL" id="CAJRAF010000001">
    <property type="protein sequence ID" value="CAG4990532.1"/>
    <property type="molecule type" value="Genomic_DNA"/>
</dbReference>
<gene>
    <name evidence="1" type="ORF">DYBT9275_00551</name>
</gene>
<evidence type="ECO:0000313" key="1">
    <source>
        <dbReference type="EMBL" id="CAG4990532.1"/>
    </source>
</evidence>
<sequence length="43" mass="4930">MPILNCYRIREKIYRFLGFIPQTGSLQIGGKVPTPQWNLPADP</sequence>
<accession>A0A916JAB0</accession>
<evidence type="ECO:0000313" key="2">
    <source>
        <dbReference type="Proteomes" id="UP000680038"/>
    </source>
</evidence>
<name>A0A916JAB0_9BACT</name>
<organism evidence="1 2">
    <name type="scientific">Dyadobacter helix</name>
    <dbReference type="NCBI Taxonomy" id="2822344"/>
    <lineage>
        <taxon>Bacteria</taxon>
        <taxon>Pseudomonadati</taxon>
        <taxon>Bacteroidota</taxon>
        <taxon>Cytophagia</taxon>
        <taxon>Cytophagales</taxon>
        <taxon>Spirosomataceae</taxon>
        <taxon>Dyadobacter</taxon>
    </lineage>
</organism>
<keyword evidence="2" id="KW-1185">Reference proteome</keyword>